<evidence type="ECO:0000256" key="2">
    <source>
        <dbReference type="SAM" id="MobiDB-lite"/>
    </source>
</evidence>
<gene>
    <name evidence="3" type="ORF">BDV39DRAFT_94322</name>
</gene>
<feature type="region of interest" description="Disordered" evidence="2">
    <location>
        <begin position="94"/>
        <end position="129"/>
    </location>
</feature>
<evidence type="ECO:0000256" key="1">
    <source>
        <dbReference type="SAM" id="Coils"/>
    </source>
</evidence>
<keyword evidence="4" id="KW-1185">Reference proteome</keyword>
<dbReference type="Proteomes" id="UP000325945">
    <property type="component" value="Unassembled WGS sequence"/>
</dbReference>
<proteinExistence type="predicted"/>
<sequence>MLFSFITLYLSSEITPCPSHIIICREAWNLFQYEDSPPSHINDYPKMQDPRLADNHTQANHTITPNHQAENSNSELVTELRRLREDLQRLQFAGSLEDTPDVVPSTSNRSDLGSPASQTTTAVHTNQGSQKEDILRCWESCCNGRAFSNRSNLTRHQRERRGESAKLRCSFCDAVFSRRAARDTHEAARRCRR</sequence>
<name>A0A5N6WZ33_9EURO</name>
<organism evidence="3 4">
    <name type="scientific">Aspergillus sergii</name>
    <dbReference type="NCBI Taxonomy" id="1034303"/>
    <lineage>
        <taxon>Eukaryota</taxon>
        <taxon>Fungi</taxon>
        <taxon>Dikarya</taxon>
        <taxon>Ascomycota</taxon>
        <taxon>Pezizomycotina</taxon>
        <taxon>Eurotiomycetes</taxon>
        <taxon>Eurotiomycetidae</taxon>
        <taxon>Eurotiales</taxon>
        <taxon>Aspergillaceae</taxon>
        <taxon>Aspergillus</taxon>
        <taxon>Aspergillus subgen. Circumdati</taxon>
    </lineage>
</organism>
<protein>
    <recommendedName>
        <fullName evidence="5">C2H2-type domain-containing protein</fullName>
    </recommendedName>
</protein>
<keyword evidence="1" id="KW-0175">Coiled coil</keyword>
<evidence type="ECO:0008006" key="5">
    <source>
        <dbReference type="Google" id="ProtNLM"/>
    </source>
</evidence>
<feature type="coiled-coil region" evidence="1">
    <location>
        <begin position="66"/>
        <end position="93"/>
    </location>
</feature>
<dbReference type="Gene3D" id="3.30.160.60">
    <property type="entry name" value="Classic Zinc Finger"/>
    <property type="match status" value="1"/>
</dbReference>
<reference evidence="4" key="1">
    <citation type="submission" date="2019-04" db="EMBL/GenBank/DDBJ databases">
        <title>Friends and foes A comparative genomics studyof 23 Aspergillus species from section Flavi.</title>
        <authorList>
            <consortium name="DOE Joint Genome Institute"/>
            <person name="Kjaerbolling I."/>
            <person name="Vesth T."/>
            <person name="Frisvad J.C."/>
            <person name="Nybo J.L."/>
            <person name="Theobald S."/>
            <person name="Kildgaard S."/>
            <person name="Isbrandt T."/>
            <person name="Kuo A."/>
            <person name="Sato A."/>
            <person name="Lyhne E.K."/>
            <person name="Kogle M.E."/>
            <person name="Wiebenga A."/>
            <person name="Kun R.S."/>
            <person name="Lubbers R.J."/>
            <person name="Makela M.R."/>
            <person name="Barry K."/>
            <person name="Chovatia M."/>
            <person name="Clum A."/>
            <person name="Daum C."/>
            <person name="Haridas S."/>
            <person name="He G."/>
            <person name="LaButti K."/>
            <person name="Lipzen A."/>
            <person name="Mondo S."/>
            <person name="Riley R."/>
            <person name="Salamov A."/>
            <person name="Simmons B.A."/>
            <person name="Magnuson J.K."/>
            <person name="Henrissat B."/>
            <person name="Mortensen U.H."/>
            <person name="Larsen T.O."/>
            <person name="Devries R.P."/>
            <person name="Grigoriev I.V."/>
            <person name="Machida M."/>
            <person name="Baker S.E."/>
            <person name="Andersen M.R."/>
        </authorList>
    </citation>
    <scope>NUCLEOTIDE SEQUENCE [LARGE SCALE GENOMIC DNA]</scope>
    <source>
        <strain evidence="4">CBS 130017</strain>
    </source>
</reference>
<evidence type="ECO:0000313" key="4">
    <source>
        <dbReference type="Proteomes" id="UP000325945"/>
    </source>
</evidence>
<feature type="compositionally biased region" description="Polar residues" evidence="2">
    <location>
        <begin position="104"/>
        <end position="129"/>
    </location>
</feature>
<dbReference type="AlphaFoldDB" id="A0A5N6WZ33"/>
<evidence type="ECO:0000313" key="3">
    <source>
        <dbReference type="EMBL" id="KAE8326204.1"/>
    </source>
</evidence>
<dbReference type="EMBL" id="ML741801">
    <property type="protein sequence ID" value="KAE8326204.1"/>
    <property type="molecule type" value="Genomic_DNA"/>
</dbReference>
<accession>A0A5N6WZ33</accession>